<dbReference type="EMBL" id="BLXT01000407">
    <property type="protein sequence ID" value="GFN76716.1"/>
    <property type="molecule type" value="Genomic_DNA"/>
</dbReference>
<keyword evidence="2" id="KW-1185">Reference proteome</keyword>
<comment type="caution">
    <text evidence="1">The sequence shown here is derived from an EMBL/GenBank/DDBJ whole genome shotgun (WGS) entry which is preliminary data.</text>
</comment>
<evidence type="ECO:0000313" key="1">
    <source>
        <dbReference type="EMBL" id="GFN76716.1"/>
    </source>
</evidence>
<name>A0AAV3Y3R5_9GAST</name>
<organism evidence="1 2">
    <name type="scientific">Plakobranchus ocellatus</name>
    <dbReference type="NCBI Taxonomy" id="259542"/>
    <lineage>
        <taxon>Eukaryota</taxon>
        <taxon>Metazoa</taxon>
        <taxon>Spiralia</taxon>
        <taxon>Lophotrochozoa</taxon>
        <taxon>Mollusca</taxon>
        <taxon>Gastropoda</taxon>
        <taxon>Heterobranchia</taxon>
        <taxon>Euthyneura</taxon>
        <taxon>Panpulmonata</taxon>
        <taxon>Sacoglossa</taxon>
        <taxon>Placobranchoidea</taxon>
        <taxon>Plakobranchidae</taxon>
        <taxon>Plakobranchus</taxon>
    </lineage>
</organism>
<accession>A0AAV3Y3R5</accession>
<dbReference type="AlphaFoldDB" id="A0AAV3Y3R5"/>
<dbReference type="Proteomes" id="UP000735302">
    <property type="component" value="Unassembled WGS sequence"/>
</dbReference>
<gene>
    <name evidence="1" type="ORF">PoB_000322200</name>
</gene>
<sequence>MKHVHGVSTHGALTQWKESRYTVTLIKDNVGRGTISIGYSTGNYFVPACQGKGRGKRTTKEMKSWFKRTWRGMKGKAVRPNDTKSHILTICVRVYVCPHVPLAKEKANMRDRQ</sequence>
<proteinExistence type="predicted"/>
<evidence type="ECO:0000313" key="2">
    <source>
        <dbReference type="Proteomes" id="UP000735302"/>
    </source>
</evidence>
<protein>
    <submittedName>
        <fullName evidence="1">Uncharacterized protein</fullName>
    </submittedName>
</protein>
<reference evidence="1 2" key="1">
    <citation type="journal article" date="2021" name="Elife">
        <title>Chloroplast acquisition without the gene transfer in kleptoplastic sea slugs, Plakobranchus ocellatus.</title>
        <authorList>
            <person name="Maeda T."/>
            <person name="Takahashi S."/>
            <person name="Yoshida T."/>
            <person name="Shimamura S."/>
            <person name="Takaki Y."/>
            <person name="Nagai Y."/>
            <person name="Toyoda A."/>
            <person name="Suzuki Y."/>
            <person name="Arimoto A."/>
            <person name="Ishii H."/>
            <person name="Satoh N."/>
            <person name="Nishiyama T."/>
            <person name="Hasebe M."/>
            <person name="Maruyama T."/>
            <person name="Minagawa J."/>
            <person name="Obokata J."/>
            <person name="Shigenobu S."/>
        </authorList>
    </citation>
    <scope>NUCLEOTIDE SEQUENCE [LARGE SCALE GENOMIC DNA]</scope>
</reference>